<sequence length="154" mass="17504">MMPKEDTRKPVISMLLESTTSEEDYIQGSCETECACNCAQEELTDEEGVHIRLVELPSEPIFDSLGSEDTINWPVCDTANLTTDVQDTDQLFFDHPHMETSSIDKIYAKLYSRTSEIMYSVIYFGKNIYAKCHQAYCYGLVNLSAKYPTLGSWL</sequence>
<organism evidence="1 2">
    <name type="scientific">Eremothecium sinecaudum</name>
    <dbReference type="NCBI Taxonomy" id="45286"/>
    <lineage>
        <taxon>Eukaryota</taxon>
        <taxon>Fungi</taxon>
        <taxon>Dikarya</taxon>
        <taxon>Ascomycota</taxon>
        <taxon>Saccharomycotina</taxon>
        <taxon>Saccharomycetes</taxon>
        <taxon>Saccharomycetales</taxon>
        <taxon>Saccharomycetaceae</taxon>
        <taxon>Eremothecium</taxon>
    </lineage>
</organism>
<proteinExistence type="predicted"/>
<dbReference type="Proteomes" id="UP000243052">
    <property type="component" value="Chromosome vi"/>
</dbReference>
<evidence type="ECO:0000313" key="1">
    <source>
        <dbReference type="EMBL" id="AMD21739.1"/>
    </source>
</evidence>
<name>A0A0X8HUJ2_9SACH</name>
<keyword evidence="2" id="KW-1185">Reference proteome</keyword>
<reference evidence="1 2" key="1">
    <citation type="submission" date="2016-01" db="EMBL/GenBank/DDBJ databases">
        <title>Genome sequence of the yeast Holleya sinecauda.</title>
        <authorList>
            <person name="Dietrich F.S."/>
        </authorList>
    </citation>
    <scope>NUCLEOTIDE SEQUENCE [LARGE SCALE GENOMIC DNA]</scope>
    <source>
        <strain evidence="1 2">ATCC 58844</strain>
    </source>
</reference>
<accession>A0A0X8HUJ2</accession>
<evidence type="ECO:0000313" key="2">
    <source>
        <dbReference type="Proteomes" id="UP000243052"/>
    </source>
</evidence>
<dbReference type="GeneID" id="28725044"/>
<gene>
    <name evidence="1" type="ORF">AW171_hschr63710</name>
</gene>
<dbReference type="OrthoDB" id="10527287at2759"/>
<dbReference type="RefSeq" id="XP_017988735.1">
    <property type="nucleotide sequence ID" value="XM_018133139.1"/>
</dbReference>
<dbReference type="AlphaFoldDB" id="A0A0X8HUJ2"/>
<protein>
    <submittedName>
        <fullName evidence="1">HFL117Cp</fullName>
    </submittedName>
</protein>
<dbReference type="EMBL" id="CP014246">
    <property type="protein sequence ID" value="AMD21739.1"/>
    <property type="molecule type" value="Genomic_DNA"/>
</dbReference>